<dbReference type="KEGG" id="arac:E0W69_009455"/>
<accession>A0A5P2GBD5</accession>
<organism evidence="1 2">
    <name type="scientific">Rhizosphaericola mali</name>
    <dbReference type="NCBI Taxonomy" id="2545455"/>
    <lineage>
        <taxon>Bacteria</taxon>
        <taxon>Pseudomonadati</taxon>
        <taxon>Bacteroidota</taxon>
        <taxon>Chitinophagia</taxon>
        <taxon>Chitinophagales</taxon>
        <taxon>Chitinophagaceae</taxon>
        <taxon>Rhizosphaericola</taxon>
    </lineage>
</organism>
<dbReference type="RefSeq" id="WP_131329819.1">
    <property type="nucleotide sequence ID" value="NZ_CP044016.1"/>
</dbReference>
<dbReference type="Proteomes" id="UP000292424">
    <property type="component" value="Chromosome"/>
</dbReference>
<sequence>MQENDSIQKQNIAALRASVKNVEEHLNNRQKNPKIVTKSLGEWIESIEGKTTLEIAESFKKIHDYLCTLDEYNRSLENMIIKFAKLIEPANEVVEKYDNLKIVAESLFPKN</sequence>
<protein>
    <submittedName>
        <fullName evidence="1">Uncharacterized protein</fullName>
    </submittedName>
</protein>
<proteinExistence type="predicted"/>
<dbReference type="AlphaFoldDB" id="A0A5P2GBD5"/>
<name>A0A5P2GBD5_9BACT</name>
<gene>
    <name evidence="1" type="ORF">E0W69_009455</name>
</gene>
<dbReference type="EMBL" id="CP044016">
    <property type="protein sequence ID" value="QES88871.1"/>
    <property type="molecule type" value="Genomic_DNA"/>
</dbReference>
<evidence type="ECO:0000313" key="1">
    <source>
        <dbReference type="EMBL" id="QES88871.1"/>
    </source>
</evidence>
<evidence type="ECO:0000313" key="2">
    <source>
        <dbReference type="Proteomes" id="UP000292424"/>
    </source>
</evidence>
<reference evidence="1 2" key="1">
    <citation type="submission" date="2019-09" db="EMBL/GenBank/DDBJ databases">
        <title>Complete genome sequence of Arachidicoccus sp. B3-10 isolated from apple orchard soil.</title>
        <authorList>
            <person name="Kim H.S."/>
            <person name="Han K.-I."/>
            <person name="Suh M.K."/>
            <person name="Lee K.C."/>
            <person name="Eom M.K."/>
            <person name="Kim J.-S."/>
            <person name="Kang S.W."/>
            <person name="Sin Y."/>
            <person name="Lee J.-S."/>
        </authorList>
    </citation>
    <scope>NUCLEOTIDE SEQUENCE [LARGE SCALE GENOMIC DNA]</scope>
    <source>
        <strain evidence="1 2">B3-10</strain>
    </source>
</reference>
<keyword evidence="2" id="KW-1185">Reference proteome</keyword>